<dbReference type="Pfam" id="PF13793">
    <property type="entry name" value="Pribosyltran_N"/>
    <property type="match status" value="1"/>
</dbReference>
<evidence type="ECO:0000256" key="2">
    <source>
        <dbReference type="ARBA" id="ARBA00022727"/>
    </source>
</evidence>
<dbReference type="FunFam" id="3.40.50.2020:FF:000014">
    <property type="entry name" value="Ribose-phosphate pyrophosphokinase 1"/>
    <property type="match status" value="1"/>
</dbReference>
<accession>A0A7G2CEE2</accession>
<feature type="domain" description="SPX" evidence="4">
    <location>
        <begin position="12"/>
        <end position="219"/>
    </location>
</feature>
<dbReference type="OrthoDB" id="413572at2759"/>
<evidence type="ECO:0000256" key="3">
    <source>
        <dbReference type="SAM" id="MobiDB-lite"/>
    </source>
</evidence>
<keyword evidence="5" id="KW-0808">Transferase</keyword>
<protein>
    <submittedName>
        <fullName evidence="5">N-terminal domain of ribose phosphate pyrophosphokinase/Phosphoribosyl synthetase-associated domain containing protein, putative</fullName>
    </submittedName>
</protein>
<dbReference type="InterPro" id="IPR005946">
    <property type="entry name" value="Rib-P_diPkinase"/>
</dbReference>
<evidence type="ECO:0000256" key="1">
    <source>
        <dbReference type="ARBA" id="ARBA00006478"/>
    </source>
</evidence>
<name>A0A7G2CEE2_9TRYP</name>
<dbReference type="InterPro" id="IPR029099">
    <property type="entry name" value="Pribosyltran_N"/>
</dbReference>
<dbReference type="EMBL" id="LR877152">
    <property type="protein sequence ID" value="CAD2217053.1"/>
    <property type="molecule type" value="Genomic_DNA"/>
</dbReference>
<dbReference type="GO" id="GO:0016301">
    <property type="term" value="F:kinase activity"/>
    <property type="evidence" value="ECO:0007669"/>
    <property type="project" value="UniProtKB-KW"/>
</dbReference>
<dbReference type="GO" id="GO:0000287">
    <property type="term" value="F:magnesium ion binding"/>
    <property type="evidence" value="ECO:0007669"/>
    <property type="project" value="InterPro"/>
</dbReference>
<keyword evidence="5" id="KW-0418">Kinase</keyword>
<reference evidence="5 6" key="1">
    <citation type="submission" date="2020-08" db="EMBL/GenBank/DDBJ databases">
        <authorList>
            <person name="Newling K."/>
            <person name="Davey J."/>
            <person name="Forrester S."/>
        </authorList>
    </citation>
    <scope>NUCLEOTIDE SEQUENCE [LARGE SCALE GENOMIC DNA]</scope>
    <source>
        <strain evidence="6">Crithidia deanei Carvalho (ATCC PRA-265)</strain>
    </source>
</reference>
<gene>
    <name evidence="5" type="ORF">ADEAN_000453100</name>
</gene>
<dbReference type="GO" id="GO:0004749">
    <property type="term" value="F:ribose phosphate diphosphokinase activity"/>
    <property type="evidence" value="ECO:0007669"/>
    <property type="project" value="TreeGrafter"/>
</dbReference>
<dbReference type="SMART" id="SM01400">
    <property type="entry name" value="Pribosyltran_N"/>
    <property type="match status" value="1"/>
</dbReference>
<dbReference type="Gene3D" id="3.40.50.2020">
    <property type="match status" value="2"/>
</dbReference>
<organism evidence="5 6">
    <name type="scientific">Angomonas deanei</name>
    <dbReference type="NCBI Taxonomy" id="59799"/>
    <lineage>
        <taxon>Eukaryota</taxon>
        <taxon>Discoba</taxon>
        <taxon>Euglenozoa</taxon>
        <taxon>Kinetoplastea</taxon>
        <taxon>Metakinetoplastina</taxon>
        <taxon>Trypanosomatida</taxon>
        <taxon>Trypanosomatidae</taxon>
        <taxon>Strigomonadinae</taxon>
        <taxon>Angomonas</taxon>
    </lineage>
</organism>
<feature type="compositionally biased region" description="Low complexity" evidence="3">
    <location>
        <begin position="540"/>
        <end position="551"/>
    </location>
</feature>
<dbReference type="CDD" id="cd06223">
    <property type="entry name" value="PRTases_typeI"/>
    <property type="match status" value="1"/>
</dbReference>
<sequence length="732" mass="82044">MLKTAKPSSEGQSFHRRLLSEYNTDITLANYVDYFELKNILKDIVEVKDKIDEKVASLMKNTNTRNNSVVPSSPLAQMPRFPSVKNLDVQFRDTSAVFSEPLTPLTRIDDLTSKDPQLNNLVKEMNRMIEKFFDALSQSYKKVKQNLFRYEQELLVVMDNLHLLTDTDIRAKPAHYIPELYMKVETVNKYRSLNLLALRKILRKFLERCAKDSLELQRRVYNIDSLIASSRLCKPSVDLRGIVMELIAVYGTVFKLSYEGTYKQMKAFCRRSGINAQRIIPFRDSFFFTDAFPYSERHFSIRVIPGSLSVQSVKMITEVLQCERFKGPCCSKFANGEVNIHLNEPVRGDDVFIVQSISSTEDISNGTAIMELALMIHSAQLAAASRITAVIPHLAYTKNVASISALAEVIECVGCNHVITVDMHSDQVEGMFSIPLDSISSKYEFVRYLYNQLKEEQSEMEDLTIVAPKGNFLGKAKDFADAFMRYGELDSERQFVSVCTAVKRVKPLRTATPPPTSVTPVNTSRNTAQDESPVSDTCGRSPPNRVSPVSSLAAPFPASAEHDVHVNELAEVMEGYTGALEQNEHRSSSTFGIEKALLIQEKGRRGIVTHQLEDADCIALVGDVKNRVCIILETVIDEAVNITQVAKCLQSHGAKRIILIATHCVLSGKAKERLESSPIELIITTDSVEQDSVMKNANLAKKLRVLPLAPLMARAIDKIHTENTLVSLYEAN</sequence>
<dbReference type="SUPFAM" id="SSF53271">
    <property type="entry name" value="PRTase-like"/>
    <property type="match status" value="2"/>
</dbReference>
<dbReference type="Pfam" id="PF14572">
    <property type="entry name" value="Pribosyl_synth"/>
    <property type="match status" value="1"/>
</dbReference>
<evidence type="ECO:0000313" key="6">
    <source>
        <dbReference type="Proteomes" id="UP000515908"/>
    </source>
</evidence>
<dbReference type="InterPro" id="IPR000836">
    <property type="entry name" value="PRTase_dom"/>
</dbReference>
<evidence type="ECO:0000259" key="4">
    <source>
        <dbReference type="PROSITE" id="PS51382"/>
    </source>
</evidence>
<proteinExistence type="inferred from homology"/>
<dbReference type="GO" id="GO:0002189">
    <property type="term" value="C:ribose phosphate diphosphokinase complex"/>
    <property type="evidence" value="ECO:0007669"/>
    <property type="project" value="TreeGrafter"/>
</dbReference>
<dbReference type="AlphaFoldDB" id="A0A7G2CEE2"/>
<comment type="similarity">
    <text evidence="1">Belongs to the ribose-phosphate pyrophosphokinase family.</text>
</comment>
<dbReference type="PANTHER" id="PTHR10210:SF111">
    <property type="entry name" value="PYROPHOSPHOKINASE, PUTATIVE-RELATED"/>
    <property type="match status" value="1"/>
</dbReference>
<keyword evidence="2" id="KW-0545">Nucleotide biosynthesis</keyword>
<dbReference type="GO" id="GO:0005737">
    <property type="term" value="C:cytoplasm"/>
    <property type="evidence" value="ECO:0007669"/>
    <property type="project" value="TreeGrafter"/>
</dbReference>
<dbReference type="GO" id="GO:0006015">
    <property type="term" value="P:5-phosphoribose 1-diphosphate biosynthetic process"/>
    <property type="evidence" value="ECO:0007669"/>
    <property type="project" value="TreeGrafter"/>
</dbReference>
<dbReference type="PANTHER" id="PTHR10210">
    <property type="entry name" value="RIBOSE-PHOSPHATE DIPHOSPHOKINASE FAMILY MEMBER"/>
    <property type="match status" value="1"/>
</dbReference>
<dbReference type="GO" id="GO:0006164">
    <property type="term" value="P:purine nucleotide biosynthetic process"/>
    <property type="evidence" value="ECO:0007669"/>
    <property type="project" value="TreeGrafter"/>
</dbReference>
<evidence type="ECO:0000313" key="5">
    <source>
        <dbReference type="EMBL" id="CAD2217053.1"/>
    </source>
</evidence>
<feature type="region of interest" description="Disordered" evidence="3">
    <location>
        <begin position="509"/>
        <end position="551"/>
    </location>
</feature>
<dbReference type="VEuPathDB" id="TriTrypDB:ADEAN_000453100"/>
<keyword evidence="6" id="KW-1185">Reference proteome</keyword>
<dbReference type="InterPro" id="IPR029057">
    <property type="entry name" value="PRTase-like"/>
</dbReference>
<dbReference type="InterPro" id="IPR004331">
    <property type="entry name" value="SPX_dom"/>
</dbReference>
<dbReference type="PROSITE" id="PS51382">
    <property type="entry name" value="SPX"/>
    <property type="match status" value="1"/>
</dbReference>
<dbReference type="Proteomes" id="UP000515908">
    <property type="component" value="Chromosome 08"/>
</dbReference>
<feature type="compositionally biased region" description="Polar residues" evidence="3">
    <location>
        <begin position="525"/>
        <end position="535"/>
    </location>
</feature>